<evidence type="ECO:0000256" key="1">
    <source>
        <dbReference type="SAM" id="MobiDB-lite"/>
    </source>
</evidence>
<reference evidence="2 3" key="1">
    <citation type="submission" date="2024-10" db="EMBL/GenBank/DDBJ databases">
        <title>Updated reference genomes for cyclostephanoid diatoms.</title>
        <authorList>
            <person name="Roberts W.R."/>
            <person name="Alverson A.J."/>
        </authorList>
    </citation>
    <scope>NUCLEOTIDE SEQUENCE [LARGE SCALE GENOMIC DNA]</scope>
    <source>
        <strain evidence="2 3">AJA276-08</strain>
    </source>
</reference>
<evidence type="ECO:0000313" key="3">
    <source>
        <dbReference type="Proteomes" id="UP001530315"/>
    </source>
</evidence>
<name>A0ABD3MIB9_9STRA</name>
<sequence length="127" mass="14292">MGRRPSGRFHNAKYINGLIETLESVLDKWIVSGAMATEASVQHPETNRTPSAGRRIGRHAFDAPPLPPPEEHIPAVEQQLQSSSSRTNTTTKDIVKPMGAMIKHQDQEENASERLSWEQKHRMNRNS</sequence>
<gene>
    <name evidence="2" type="ORF">ACHAW5_004270</name>
</gene>
<evidence type="ECO:0000313" key="2">
    <source>
        <dbReference type="EMBL" id="KAL3761706.1"/>
    </source>
</evidence>
<dbReference type="Proteomes" id="UP001530315">
    <property type="component" value="Unassembled WGS sequence"/>
</dbReference>
<dbReference type="EMBL" id="JALLAZ020001846">
    <property type="protein sequence ID" value="KAL3761706.1"/>
    <property type="molecule type" value="Genomic_DNA"/>
</dbReference>
<feature type="compositionally biased region" description="Basic and acidic residues" evidence="1">
    <location>
        <begin position="103"/>
        <end position="121"/>
    </location>
</feature>
<organism evidence="2 3">
    <name type="scientific">Stephanodiscus triporus</name>
    <dbReference type="NCBI Taxonomy" id="2934178"/>
    <lineage>
        <taxon>Eukaryota</taxon>
        <taxon>Sar</taxon>
        <taxon>Stramenopiles</taxon>
        <taxon>Ochrophyta</taxon>
        <taxon>Bacillariophyta</taxon>
        <taxon>Coscinodiscophyceae</taxon>
        <taxon>Thalassiosirophycidae</taxon>
        <taxon>Stephanodiscales</taxon>
        <taxon>Stephanodiscaceae</taxon>
        <taxon>Stephanodiscus</taxon>
    </lineage>
</organism>
<comment type="caution">
    <text evidence="2">The sequence shown here is derived from an EMBL/GenBank/DDBJ whole genome shotgun (WGS) entry which is preliminary data.</text>
</comment>
<feature type="region of interest" description="Disordered" evidence="1">
    <location>
        <begin position="38"/>
        <end position="72"/>
    </location>
</feature>
<keyword evidence="3" id="KW-1185">Reference proteome</keyword>
<protein>
    <submittedName>
        <fullName evidence="2">Uncharacterized protein</fullName>
    </submittedName>
</protein>
<dbReference type="AlphaFoldDB" id="A0ABD3MIB9"/>
<feature type="compositionally biased region" description="Polar residues" evidence="1">
    <location>
        <begin position="39"/>
        <end position="50"/>
    </location>
</feature>
<feature type="region of interest" description="Disordered" evidence="1">
    <location>
        <begin position="99"/>
        <end position="127"/>
    </location>
</feature>
<proteinExistence type="predicted"/>
<accession>A0ABD3MIB9</accession>